<evidence type="ECO:0000256" key="1">
    <source>
        <dbReference type="SAM" id="SignalP"/>
    </source>
</evidence>
<name>A0A7S8EBH0_9CHLR</name>
<dbReference type="KEGG" id="pmet:G4Y79_05625"/>
<sequence>MFKRMTVLCILLLFSAAGYAQNDSRDFNGYRWYDDGISFTYPLSVAEDAIARFTPATADTPEEVKVIFQNYHNDEGWLDTGAEISVIPASSLRSDISYFSNLLADFANGIEEAQQQLINPTPGMTSVVAQVAPLDFQTGSGVRFVLEMQDRQGASNISYRFIGMTADDGYLISAIFPFTAMEFKDIAVSDAQSLDILTASDFTPDLTTLDALIGTLSVTPPATMILTTQANGDVSYGGIAFAYDPTLAYRVEVDAVEPITGAEAEQSMFGATPGYTLFSFVGYPTDNIGHQPQMFVMPVSEFPAEDQPYGLRLGELQNFLAAKPELHSRSATSNPDDALPILPILNAAQTIVSQPEYLRFGSGEGVRYIAYYSQSAEPLTANDLFYVYTGLSDDGQYVVSAIFPLFAGFLPQGRTVYEIADIDQFMMNYRTYLDGVLLQINVMDSSAYSPNIQLLDALVASITVH</sequence>
<accession>A0A7S8EBH0</accession>
<feature type="signal peptide" evidence="1">
    <location>
        <begin position="1"/>
        <end position="20"/>
    </location>
</feature>
<organism evidence="2 3">
    <name type="scientific">Phototrophicus methaneseepsis</name>
    <dbReference type="NCBI Taxonomy" id="2710758"/>
    <lineage>
        <taxon>Bacteria</taxon>
        <taxon>Bacillati</taxon>
        <taxon>Chloroflexota</taxon>
        <taxon>Candidatus Thermofontia</taxon>
        <taxon>Phototrophicales</taxon>
        <taxon>Phototrophicaceae</taxon>
        <taxon>Phototrophicus</taxon>
    </lineage>
</organism>
<reference evidence="2 3" key="1">
    <citation type="submission" date="2020-02" db="EMBL/GenBank/DDBJ databases">
        <authorList>
            <person name="Zheng R.K."/>
            <person name="Sun C.M."/>
        </authorList>
    </citation>
    <scope>NUCLEOTIDE SEQUENCE [LARGE SCALE GENOMIC DNA]</scope>
    <source>
        <strain evidence="3">rifampicinis</strain>
    </source>
</reference>
<evidence type="ECO:0000313" key="2">
    <source>
        <dbReference type="EMBL" id="QPC83859.1"/>
    </source>
</evidence>
<proteinExistence type="predicted"/>
<dbReference type="Proteomes" id="UP000594468">
    <property type="component" value="Chromosome"/>
</dbReference>
<dbReference type="EMBL" id="CP062983">
    <property type="protein sequence ID" value="QPC83859.1"/>
    <property type="molecule type" value="Genomic_DNA"/>
</dbReference>
<feature type="chain" id="PRO_5032393168" evidence="1">
    <location>
        <begin position="21"/>
        <end position="465"/>
    </location>
</feature>
<protein>
    <submittedName>
        <fullName evidence="2">Uncharacterized protein</fullName>
    </submittedName>
</protein>
<dbReference type="AlphaFoldDB" id="A0A7S8EBH0"/>
<dbReference type="RefSeq" id="WP_195171923.1">
    <property type="nucleotide sequence ID" value="NZ_CP062983.1"/>
</dbReference>
<evidence type="ECO:0000313" key="3">
    <source>
        <dbReference type="Proteomes" id="UP000594468"/>
    </source>
</evidence>
<keyword evidence="3" id="KW-1185">Reference proteome</keyword>
<gene>
    <name evidence="2" type="ORF">G4Y79_05625</name>
</gene>
<keyword evidence="1" id="KW-0732">Signal</keyword>